<dbReference type="PRINTS" id="PR00452">
    <property type="entry name" value="SH3DOMAIN"/>
</dbReference>
<feature type="domain" description="SH3" evidence="4">
    <location>
        <begin position="87"/>
        <end position="148"/>
    </location>
</feature>
<protein>
    <recommendedName>
        <fullName evidence="4">SH3 domain-containing protein</fullName>
    </recommendedName>
</protein>
<dbReference type="PRINTS" id="PR00499">
    <property type="entry name" value="P67PHOX"/>
</dbReference>
<evidence type="ECO:0000313" key="6">
    <source>
        <dbReference type="Proteomes" id="UP001140091"/>
    </source>
</evidence>
<feature type="compositionally biased region" description="Polar residues" evidence="3">
    <location>
        <begin position="48"/>
        <end position="59"/>
    </location>
</feature>
<dbReference type="SMART" id="SM00326">
    <property type="entry name" value="SH3"/>
    <property type="match status" value="1"/>
</dbReference>
<gene>
    <name evidence="5" type="ORF">H1R20_g14550</name>
</gene>
<evidence type="ECO:0000313" key="5">
    <source>
        <dbReference type="EMBL" id="KAJ2922540.1"/>
    </source>
</evidence>
<evidence type="ECO:0000256" key="2">
    <source>
        <dbReference type="PROSITE-ProRule" id="PRU00192"/>
    </source>
</evidence>
<dbReference type="PROSITE" id="PS50002">
    <property type="entry name" value="SH3"/>
    <property type="match status" value="1"/>
</dbReference>
<dbReference type="Gene3D" id="2.30.30.40">
    <property type="entry name" value="SH3 Domains"/>
    <property type="match status" value="1"/>
</dbReference>
<accession>A0A9W8J121</accession>
<dbReference type="FunFam" id="2.30.30.40:FF:000072">
    <property type="entry name" value="Unconventional Myosin IB"/>
    <property type="match status" value="1"/>
</dbReference>
<dbReference type="EMBL" id="JANBPK010001485">
    <property type="protein sequence ID" value="KAJ2922540.1"/>
    <property type="molecule type" value="Genomic_DNA"/>
</dbReference>
<name>A0A9W8J121_9AGAR</name>
<dbReference type="InterPro" id="IPR036028">
    <property type="entry name" value="SH3-like_dom_sf"/>
</dbReference>
<comment type="caution">
    <text evidence="5">The sequence shown here is derived from an EMBL/GenBank/DDBJ whole genome shotgun (WGS) entry which is preliminary data.</text>
</comment>
<reference evidence="5" key="1">
    <citation type="submission" date="2022-06" db="EMBL/GenBank/DDBJ databases">
        <title>Genome Sequence of Candolleomyces eurysporus.</title>
        <authorList>
            <person name="Buettner E."/>
        </authorList>
    </citation>
    <scope>NUCLEOTIDE SEQUENCE</scope>
    <source>
        <strain evidence="5">VTCC 930004</strain>
    </source>
</reference>
<feature type="region of interest" description="Disordered" evidence="3">
    <location>
        <begin position="48"/>
        <end position="90"/>
    </location>
</feature>
<dbReference type="AlphaFoldDB" id="A0A9W8J121"/>
<dbReference type="Pfam" id="PF00018">
    <property type="entry name" value="SH3_1"/>
    <property type="match status" value="1"/>
</dbReference>
<keyword evidence="6" id="KW-1185">Reference proteome</keyword>
<feature type="compositionally biased region" description="Pro residues" evidence="3">
    <location>
        <begin position="76"/>
        <end position="85"/>
    </location>
</feature>
<dbReference type="InterPro" id="IPR050670">
    <property type="entry name" value="STAM"/>
</dbReference>
<sequence length="234" mass="24376">MTVEDPLAAHLISQIQQNVELLASQNYISQGDAQEILARLPQGSATKAPSAMSQISSKFSKLVSPSHGQEAHQPRAVPPPPPPPQRNSAPQAKALWGYNENGSDPNDLTFSSGDIIEIIDETNADWWRGRFNGKEGLLPSSYVEKLQTPVAAAPAFPTPAPKPYKPFGAAHHGANAPPPAGEGVNSVGLQQAPGHEEKKSKFGGLKNTMAHSAAGGVGFGAGAAIGGGLVRAIF</sequence>
<dbReference type="SUPFAM" id="SSF50044">
    <property type="entry name" value="SH3-domain"/>
    <property type="match status" value="1"/>
</dbReference>
<dbReference type="Proteomes" id="UP001140091">
    <property type="component" value="Unassembled WGS sequence"/>
</dbReference>
<evidence type="ECO:0000256" key="3">
    <source>
        <dbReference type="SAM" id="MobiDB-lite"/>
    </source>
</evidence>
<evidence type="ECO:0000259" key="4">
    <source>
        <dbReference type="PROSITE" id="PS50002"/>
    </source>
</evidence>
<keyword evidence="1 2" id="KW-0728">SH3 domain</keyword>
<feature type="non-terminal residue" evidence="5">
    <location>
        <position position="1"/>
    </location>
</feature>
<organism evidence="5 6">
    <name type="scientific">Candolleomyces eurysporus</name>
    <dbReference type="NCBI Taxonomy" id="2828524"/>
    <lineage>
        <taxon>Eukaryota</taxon>
        <taxon>Fungi</taxon>
        <taxon>Dikarya</taxon>
        <taxon>Basidiomycota</taxon>
        <taxon>Agaricomycotina</taxon>
        <taxon>Agaricomycetes</taxon>
        <taxon>Agaricomycetidae</taxon>
        <taxon>Agaricales</taxon>
        <taxon>Agaricineae</taxon>
        <taxon>Psathyrellaceae</taxon>
        <taxon>Candolleomyces</taxon>
    </lineage>
</organism>
<proteinExistence type="predicted"/>
<evidence type="ECO:0000256" key="1">
    <source>
        <dbReference type="ARBA" id="ARBA00022443"/>
    </source>
</evidence>
<dbReference type="OrthoDB" id="5983572at2759"/>
<dbReference type="InterPro" id="IPR001452">
    <property type="entry name" value="SH3_domain"/>
</dbReference>
<dbReference type="PANTHER" id="PTHR45929:SF7">
    <property type="entry name" value="LAS SEVENTEEN-BINDING PROTEIN 1"/>
    <property type="match status" value="1"/>
</dbReference>
<dbReference type="PANTHER" id="PTHR45929">
    <property type="entry name" value="JAK PATHWAY SIGNAL TRANSDUCTION ADAPTOR MOLECULE"/>
    <property type="match status" value="1"/>
</dbReference>